<protein>
    <submittedName>
        <fullName evidence="1">Uncharacterized protein</fullName>
    </submittedName>
</protein>
<dbReference type="EMBL" id="KZ772717">
    <property type="protein sequence ID" value="PTQ39428.1"/>
    <property type="molecule type" value="Genomic_DNA"/>
</dbReference>
<keyword evidence="2" id="KW-1185">Reference proteome</keyword>
<accession>A0A2R6WZZ2</accession>
<name>A0A2R6WZZ2_MARPO</name>
<gene>
    <name evidence="1" type="ORF">MARPO_0045s0087</name>
</gene>
<dbReference type="Proteomes" id="UP000244005">
    <property type="component" value="Unassembled WGS sequence"/>
</dbReference>
<dbReference type="AlphaFoldDB" id="A0A2R6WZZ2"/>
<reference evidence="2" key="1">
    <citation type="journal article" date="2017" name="Cell">
        <title>Insights into land plant evolution garnered from the Marchantia polymorpha genome.</title>
        <authorList>
            <person name="Bowman J.L."/>
            <person name="Kohchi T."/>
            <person name="Yamato K.T."/>
            <person name="Jenkins J."/>
            <person name="Shu S."/>
            <person name="Ishizaki K."/>
            <person name="Yamaoka S."/>
            <person name="Nishihama R."/>
            <person name="Nakamura Y."/>
            <person name="Berger F."/>
            <person name="Adam C."/>
            <person name="Aki S.S."/>
            <person name="Althoff F."/>
            <person name="Araki T."/>
            <person name="Arteaga-Vazquez M.A."/>
            <person name="Balasubrmanian S."/>
            <person name="Barry K."/>
            <person name="Bauer D."/>
            <person name="Boehm C.R."/>
            <person name="Briginshaw L."/>
            <person name="Caballero-Perez J."/>
            <person name="Catarino B."/>
            <person name="Chen F."/>
            <person name="Chiyoda S."/>
            <person name="Chovatia M."/>
            <person name="Davies K.M."/>
            <person name="Delmans M."/>
            <person name="Demura T."/>
            <person name="Dierschke T."/>
            <person name="Dolan L."/>
            <person name="Dorantes-Acosta A.E."/>
            <person name="Eklund D.M."/>
            <person name="Florent S.N."/>
            <person name="Flores-Sandoval E."/>
            <person name="Fujiyama A."/>
            <person name="Fukuzawa H."/>
            <person name="Galik B."/>
            <person name="Grimanelli D."/>
            <person name="Grimwood J."/>
            <person name="Grossniklaus U."/>
            <person name="Hamada T."/>
            <person name="Haseloff J."/>
            <person name="Hetherington A.J."/>
            <person name="Higo A."/>
            <person name="Hirakawa Y."/>
            <person name="Hundley H.N."/>
            <person name="Ikeda Y."/>
            <person name="Inoue K."/>
            <person name="Inoue S.I."/>
            <person name="Ishida S."/>
            <person name="Jia Q."/>
            <person name="Kakita M."/>
            <person name="Kanazawa T."/>
            <person name="Kawai Y."/>
            <person name="Kawashima T."/>
            <person name="Kennedy M."/>
            <person name="Kinose K."/>
            <person name="Kinoshita T."/>
            <person name="Kohara Y."/>
            <person name="Koide E."/>
            <person name="Komatsu K."/>
            <person name="Kopischke S."/>
            <person name="Kubo M."/>
            <person name="Kyozuka J."/>
            <person name="Lagercrantz U."/>
            <person name="Lin S.S."/>
            <person name="Lindquist E."/>
            <person name="Lipzen A.M."/>
            <person name="Lu C.W."/>
            <person name="De Luna E."/>
            <person name="Martienssen R.A."/>
            <person name="Minamino N."/>
            <person name="Mizutani M."/>
            <person name="Mizutani M."/>
            <person name="Mochizuki N."/>
            <person name="Monte I."/>
            <person name="Mosher R."/>
            <person name="Nagasaki H."/>
            <person name="Nakagami H."/>
            <person name="Naramoto S."/>
            <person name="Nishitani K."/>
            <person name="Ohtani M."/>
            <person name="Okamoto T."/>
            <person name="Okumura M."/>
            <person name="Phillips J."/>
            <person name="Pollak B."/>
            <person name="Reinders A."/>
            <person name="Rovekamp M."/>
            <person name="Sano R."/>
            <person name="Sawa S."/>
            <person name="Schmid M.W."/>
            <person name="Shirakawa M."/>
            <person name="Solano R."/>
            <person name="Spunde A."/>
            <person name="Suetsugu N."/>
            <person name="Sugano S."/>
            <person name="Sugiyama A."/>
            <person name="Sun R."/>
            <person name="Suzuki Y."/>
            <person name="Takenaka M."/>
            <person name="Takezawa D."/>
            <person name="Tomogane H."/>
            <person name="Tsuzuki M."/>
            <person name="Ueda T."/>
            <person name="Umeda M."/>
            <person name="Ward J.M."/>
            <person name="Watanabe Y."/>
            <person name="Yazaki K."/>
            <person name="Yokoyama R."/>
            <person name="Yoshitake Y."/>
            <person name="Yotsui I."/>
            <person name="Zachgo S."/>
            <person name="Schmutz J."/>
        </authorList>
    </citation>
    <scope>NUCLEOTIDE SEQUENCE [LARGE SCALE GENOMIC DNA]</scope>
    <source>
        <strain evidence="2">Tak-1</strain>
    </source>
</reference>
<evidence type="ECO:0000313" key="1">
    <source>
        <dbReference type="EMBL" id="PTQ39428.1"/>
    </source>
</evidence>
<evidence type="ECO:0000313" key="2">
    <source>
        <dbReference type="Proteomes" id="UP000244005"/>
    </source>
</evidence>
<dbReference type="Gramene" id="Mp6g19760.1">
    <property type="protein sequence ID" value="Mp6g19760.1.cds1"/>
    <property type="gene ID" value="Mp6g19760"/>
</dbReference>
<organism evidence="1 2">
    <name type="scientific">Marchantia polymorpha</name>
    <name type="common">Common liverwort</name>
    <name type="synonym">Marchantia aquatica</name>
    <dbReference type="NCBI Taxonomy" id="3197"/>
    <lineage>
        <taxon>Eukaryota</taxon>
        <taxon>Viridiplantae</taxon>
        <taxon>Streptophyta</taxon>
        <taxon>Embryophyta</taxon>
        <taxon>Marchantiophyta</taxon>
        <taxon>Marchantiopsida</taxon>
        <taxon>Marchantiidae</taxon>
        <taxon>Marchantiales</taxon>
        <taxon>Marchantiaceae</taxon>
        <taxon>Marchantia</taxon>
    </lineage>
</organism>
<sequence length="121" mass="13677">MMSFVRDRLHHDRSLNGLKIAEQCSTPDLELLIAQSDGKFRVPGRADGAGERQNVESAHQAPAVLLDVHNRHSRYEALGSHDEHAPALLYEFARQSSHGRDHEFSTWNVQEMDVHFPAIVI</sequence>
<proteinExistence type="predicted"/>